<accession>A0A5S9PHH2</accession>
<evidence type="ECO:0000313" key="3">
    <source>
        <dbReference type="Proteomes" id="UP000434580"/>
    </source>
</evidence>
<proteinExistence type="predicted"/>
<dbReference type="OrthoDB" id="1442233at2"/>
<protein>
    <submittedName>
        <fullName evidence="2">Uncharacterized protein</fullName>
    </submittedName>
</protein>
<dbReference type="EMBL" id="CACSII010000012">
    <property type="protein sequence ID" value="CAA0103359.1"/>
    <property type="molecule type" value="Genomic_DNA"/>
</dbReference>
<keyword evidence="1" id="KW-0472">Membrane</keyword>
<keyword evidence="1" id="KW-1133">Transmembrane helix</keyword>
<dbReference type="AlphaFoldDB" id="A0A5S9PHH2"/>
<keyword evidence="1" id="KW-0812">Transmembrane</keyword>
<evidence type="ECO:0000256" key="1">
    <source>
        <dbReference type="SAM" id="Phobius"/>
    </source>
</evidence>
<feature type="transmembrane region" description="Helical" evidence="1">
    <location>
        <begin position="46"/>
        <end position="64"/>
    </location>
</feature>
<gene>
    <name evidence="2" type="ORF">DPBNPPHM_00934</name>
</gene>
<dbReference type="Proteomes" id="UP000434580">
    <property type="component" value="Unassembled WGS sequence"/>
</dbReference>
<evidence type="ECO:0000313" key="2">
    <source>
        <dbReference type="EMBL" id="CAA0103359.1"/>
    </source>
</evidence>
<reference evidence="2 3" key="1">
    <citation type="submission" date="2019-11" db="EMBL/GenBank/DDBJ databases">
        <authorList>
            <person name="Holert J."/>
        </authorList>
    </citation>
    <scope>NUCLEOTIDE SEQUENCE [LARGE SCALE GENOMIC DNA]</scope>
    <source>
        <strain evidence="2">BC5_2</strain>
    </source>
</reference>
<dbReference type="Pfam" id="PF20358">
    <property type="entry name" value="DUF6653"/>
    <property type="match status" value="1"/>
</dbReference>
<sequence length="169" mass="19835">MDITKLTEKVMAMDDKSWARHANPWSVYTRFSIMPLMSLAFWSREWVGYYSLIFIGLTFAWIWINPRLFSAPKTTNNWASMGTFGERIYLNRKGAPIPAHHVTPAILLQALSGVGFPIFVYGLYSLNIWILLLGNLWVMVFKAWFVDRMVWLFLDVKDTDKRYLSWIKD</sequence>
<dbReference type="InterPro" id="IPR046595">
    <property type="entry name" value="DUF6653"/>
</dbReference>
<organism evidence="2 3">
    <name type="scientific">BD1-7 clade bacterium</name>
    <dbReference type="NCBI Taxonomy" id="2029982"/>
    <lineage>
        <taxon>Bacteria</taxon>
        <taxon>Pseudomonadati</taxon>
        <taxon>Pseudomonadota</taxon>
        <taxon>Gammaproteobacteria</taxon>
        <taxon>Cellvibrionales</taxon>
        <taxon>Spongiibacteraceae</taxon>
        <taxon>BD1-7 clade</taxon>
    </lineage>
</organism>
<name>A0A5S9PHH2_9GAMM</name>
<feature type="transmembrane region" description="Helical" evidence="1">
    <location>
        <begin position="126"/>
        <end position="145"/>
    </location>
</feature>